<evidence type="ECO:0000256" key="5">
    <source>
        <dbReference type="ARBA" id="ARBA00022989"/>
    </source>
</evidence>
<dbReference type="PANTHER" id="PTHR23517">
    <property type="entry name" value="RESISTANCE PROTEIN MDTM, PUTATIVE-RELATED-RELATED"/>
    <property type="match status" value="1"/>
</dbReference>
<comment type="subcellular location">
    <subcellularLocation>
        <location evidence="1">Cell membrane</location>
        <topology evidence="1">Multi-pass membrane protein</topology>
    </subcellularLocation>
</comment>
<dbReference type="SUPFAM" id="SSF103473">
    <property type="entry name" value="MFS general substrate transporter"/>
    <property type="match status" value="1"/>
</dbReference>
<feature type="transmembrane region" description="Helical" evidence="7">
    <location>
        <begin position="45"/>
        <end position="63"/>
    </location>
</feature>
<keyword evidence="4 7" id="KW-0812">Transmembrane</keyword>
<protein>
    <submittedName>
        <fullName evidence="9">MFS transporter</fullName>
    </submittedName>
</protein>
<name>A0ABS8E8P6_9ACTN</name>
<dbReference type="InterPro" id="IPR020846">
    <property type="entry name" value="MFS_dom"/>
</dbReference>
<organism evidence="9 10">
    <name type="scientific">Streptomyces flavotricini</name>
    <dbReference type="NCBI Taxonomy" id="66888"/>
    <lineage>
        <taxon>Bacteria</taxon>
        <taxon>Bacillati</taxon>
        <taxon>Actinomycetota</taxon>
        <taxon>Actinomycetes</taxon>
        <taxon>Kitasatosporales</taxon>
        <taxon>Streptomycetaceae</taxon>
        <taxon>Streptomyces</taxon>
    </lineage>
</organism>
<feature type="transmembrane region" description="Helical" evidence="7">
    <location>
        <begin position="136"/>
        <end position="155"/>
    </location>
</feature>
<dbReference type="PROSITE" id="PS50850">
    <property type="entry name" value="MFS"/>
    <property type="match status" value="1"/>
</dbReference>
<feature type="transmembrane region" description="Helical" evidence="7">
    <location>
        <begin position="207"/>
        <end position="232"/>
    </location>
</feature>
<gene>
    <name evidence="9" type="ORF">K7B10_19350</name>
</gene>
<evidence type="ECO:0000256" key="6">
    <source>
        <dbReference type="ARBA" id="ARBA00023136"/>
    </source>
</evidence>
<sequence>MLRDGRSLRRGLAAALFVRYLGAGSWAPLQVLFFVRSVGLSTGNVVMGLTAAGLAGLVAGPVVGRLADRFGPREVGIAGLIAQAAAAGALLLVEGMTGFLVVITLIALGRGAFPAISGALIAYVGGEDRVAYRARIYSLQNLAMVSGSLLGGLALQADTRTAYVIAICADVVSYLVAAVLVARLPHLPPIPREPGSGRHYALTDRPFLAVSVLAGTLVMFDVFMTVLMPVWIAEYTKAPRWTVSLVFALSCALVVLLQTKVAKGVETPRDGALAMRRSGPVIALAMGLVFAAAHVPMYAAMGLILIGTAALTFGEMLFTAGEYALSFGLAPEHAQGEYQGVFSVGVGIGGAVAPTVLNALCLSAGPLGWAVLVTLIVAAGAAVPPVAAIAERGRDQREREREREPRPAG</sequence>
<accession>A0ABS8E8P6</accession>
<feature type="transmembrane region" description="Helical" evidence="7">
    <location>
        <begin position="75"/>
        <end position="93"/>
    </location>
</feature>
<keyword evidence="6 7" id="KW-0472">Membrane</keyword>
<keyword evidence="5 7" id="KW-1133">Transmembrane helix</keyword>
<dbReference type="PANTHER" id="PTHR23517:SF2">
    <property type="entry name" value="MULTIDRUG RESISTANCE PROTEIN MDTH"/>
    <property type="match status" value="1"/>
</dbReference>
<feature type="transmembrane region" description="Helical" evidence="7">
    <location>
        <begin position="337"/>
        <end position="357"/>
    </location>
</feature>
<feature type="transmembrane region" description="Helical" evidence="7">
    <location>
        <begin position="99"/>
        <end position="124"/>
    </location>
</feature>
<reference evidence="9 10" key="1">
    <citation type="submission" date="2021-08" db="EMBL/GenBank/DDBJ databases">
        <title>Genomic Architecture of Streptomyces flavotricini NGL1 and Streptomyces erythrochromogenes HMS4 With Differential Plant Beneficial attributes and laccase production capabilities.</title>
        <authorList>
            <person name="Salwan R."/>
            <person name="Kaur R."/>
            <person name="Sharma V."/>
        </authorList>
    </citation>
    <scope>NUCLEOTIDE SEQUENCE [LARGE SCALE GENOMIC DNA]</scope>
    <source>
        <strain evidence="9 10">NGL1</strain>
    </source>
</reference>
<dbReference type="InterPro" id="IPR036259">
    <property type="entry name" value="MFS_trans_sf"/>
</dbReference>
<feature type="transmembrane region" description="Helical" evidence="7">
    <location>
        <begin position="12"/>
        <end position="33"/>
    </location>
</feature>
<dbReference type="InterPro" id="IPR050171">
    <property type="entry name" value="MFS_Transporters"/>
</dbReference>
<dbReference type="Gene3D" id="1.20.1250.20">
    <property type="entry name" value="MFS general substrate transporter like domains"/>
    <property type="match status" value="1"/>
</dbReference>
<proteinExistence type="predicted"/>
<evidence type="ECO:0000256" key="3">
    <source>
        <dbReference type="ARBA" id="ARBA00022475"/>
    </source>
</evidence>
<keyword evidence="2" id="KW-0813">Transport</keyword>
<keyword evidence="3" id="KW-1003">Cell membrane</keyword>
<evidence type="ECO:0000256" key="2">
    <source>
        <dbReference type="ARBA" id="ARBA00022448"/>
    </source>
</evidence>
<evidence type="ECO:0000313" key="10">
    <source>
        <dbReference type="Proteomes" id="UP001520654"/>
    </source>
</evidence>
<feature type="transmembrane region" description="Helical" evidence="7">
    <location>
        <begin position="369"/>
        <end position="390"/>
    </location>
</feature>
<evidence type="ECO:0000256" key="4">
    <source>
        <dbReference type="ARBA" id="ARBA00022692"/>
    </source>
</evidence>
<evidence type="ECO:0000256" key="1">
    <source>
        <dbReference type="ARBA" id="ARBA00004651"/>
    </source>
</evidence>
<feature type="domain" description="Major facilitator superfamily (MFS) profile" evidence="8">
    <location>
        <begin position="8"/>
        <end position="396"/>
    </location>
</feature>
<dbReference type="RefSeq" id="WP_229337573.1">
    <property type="nucleotide sequence ID" value="NZ_JAINUL010000001.1"/>
</dbReference>
<dbReference type="Pfam" id="PF07690">
    <property type="entry name" value="MFS_1"/>
    <property type="match status" value="1"/>
</dbReference>
<evidence type="ECO:0000259" key="8">
    <source>
        <dbReference type="PROSITE" id="PS50850"/>
    </source>
</evidence>
<dbReference type="EMBL" id="JAINUL010000001">
    <property type="protein sequence ID" value="MCC0096907.1"/>
    <property type="molecule type" value="Genomic_DNA"/>
</dbReference>
<evidence type="ECO:0000256" key="7">
    <source>
        <dbReference type="SAM" id="Phobius"/>
    </source>
</evidence>
<feature type="transmembrane region" description="Helical" evidence="7">
    <location>
        <begin position="303"/>
        <end position="325"/>
    </location>
</feature>
<evidence type="ECO:0000313" key="9">
    <source>
        <dbReference type="EMBL" id="MCC0096907.1"/>
    </source>
</evidence>
<comment type="caution">
    <text evidence="9">The sequence shown here is derived from an EMBL/GenBank/DDBJ whole genome shotgun (WGS) entry which is preliminary data.</text>
</comment>
<feature type="transmembrane region" description="Helical" evidence="7">
    <location>
        <begin position="161"/>
        <end position="182"/>
    </location>
</feature>
<feature type="transmembrane region" description="Helical" evidence="7">
    <location>
        <begin position="238"/>
        <end position="257"/>
    </location>
</feature>
<keyword evidence="10" id="KW-1185">Reference proteome</keyword>
<feature type="transmembrane region" description="Helical" evidence="7">
    <location>
        <begin position="278"/>
        <end position="297"/>
    </location>
</feature>
<dbReference type="InterPro" id="IPR011701">
    <property type="entry name" value="MFS"/>
</dbReference>
<dbReference type="Proteomes" id="UP001520654">
    <property type="component" value="Unassembled WGS sequence"/>
</dbReference>